<dbReference type="SMART" id="SM00233">
    <property type="entry name" value="PH"/>
    <property type="match status" value="1"/>
</dbReference>
<evidence type="ECO:0000259" key="2">
    <source>
        <dbReference type="PROSITE" id="PS50003"/>
    </source>
</evidence>
<dbReference type="OrthoDB" id="1594986at2759"/>
<dbReference type="Gene3D" id="1.20.900.10">
    <property type="entry name" value="Dbl homology (DH) domain"/>
    <property type="match status" value="1"/>
</dbReference>
<evidence type="ECO:0000313" key="4">
    <source>
        <dbReference type="EMBL" id="KAF5403976.1"/>
    </source>
</evidence>
<evidence type="ECO:0000313" key="5">
    <source>
        <dbReference type="Proteomes" id="UP000748531"/>
    </source>
</evidence>
<dbReference type="GO" id="GO:0005085">
    <property type="term" value="F:guanyl-nucleotide exchange factor activity"/>
    <property type="evidence" value="ECO:0007669"/>
    <property type="project" value="InterPro"/>
</dbReference>
<feature type="domain" description="PH" evidence="2">
    <location>
        <begin position="301"/>
        <end position="421"/>
    </location>
</feature>
<evidence type="ECO:0008006" key="6">
    <source>
        <dbReference type="Google" id="ProtNLM"/>
    </source>
</evidence>
<comment type="caution">
    <text evidence="4">The sequence shown here is derived from an EMBL/GenBank/DDBJ whole genome shotgun (WGS) entry which is preliminary data.</text>
</comment>
<dbReference type="SMART" id="SM00325">
    <property type="entry name" value="RhoGEF"/>
    <property type="match status" value="1"/>
</dbReference>
<dbReference type="PANTHER" id="PTHR45924:SF2">
    <property type="entry name" value="FI17866P1"/>
    <property type="match status" value="1"/>
</dbReference>
<sequence>MTAYERPDPQQDCSASSLKPVPSQRAMRSQQTSVKSRSMSNKDHRLNSVGSMPACRTVPSKTRALDPVLKRLQCAITELSETENNYVQSLLDLEEGYLMRLRADANWDSRTVDRIFGRIPELHAFHKRLALELHNSRTNLTNMAGIFLKHAAQMEQLYADYCLNFDSSMHTLSMMQRGCAKFCARLIVLQHDLRHPLSVDTYLLKPVQRIMRYQLMLQECLKQCKNVLTQLTSSEVVDTLDGYDPTSKFGGLSELRQSEVMLSHALSRMIRIAEYINQRKADYDLINHLGTLHLNMDDLGDLLLKGYFRVLGKKTRRFVLLFHGAVVVCKLVVPIVPANDLCAQSLVNVGGVNEVKNESRNSLEVHEVIRCDELMLIECIPKDPLAFHILPFGNPKSQHTLQAPTAEIKRVWCREMKRLILEHYNAAIPDKVKAIVLNMSESGAMKTGFVPSIGISDEISGKPTCSYHTANRNRSLPLHSDSKDEENGDICCRPCIQNSRNNVHSRCHESLQSAFPGESTNLRDLDTHIDRTRTFTADCFSKKPVNRSIPPTCFSHETVDSVRHLVNRTSDSAVGSTTVITRSLSTFSTSSSTSTSSTDQFRLGDTPEVERDFRCIAVDINEEQVRNLLGSLPISLPHLSTSASASASLNQIHNGRGGSPSPSPSNADSAYSSGKRRYPRFSTDDLHISPTRATGRDRSKSDGSTVVQIHDQSMVPNSNTVALSSYDLKEIFSPLAKIALTVDGVFDLETVAEAPENPYRPLSRARTVDVARNQFQHQNYYRTNPPRFESPQINSVQPGLVNGNQHANDSGSSGASSPCRVVSRIALQQTRNTSEPRKPSKKIAESDQNVPHPNGKSHLLMVTNGHSPATADILQFPRKKQAPSSPISTSPGVPTSTNSTMNSHHRPAHVANHSRRSESPACNTVKTSSTTNGSNQALRSNGATDQRLVVPQNSCRYRSASPLLRSRLLTSRPNNVPSPLSTTSTRPLVRRCRTKSRAPSPPSTRAPLAEVEKARDSDPEAFICTYQPEFDVPTEPLAFSSTQMAPRRQSQAVHACAALNHQPRRHQVDAAIGPVKPPRPMLDCTSQPSQLTDKPTVPARTQPVIKRQHGRDHDLPGSGIVRNMVHKFQH</sequence>
<dbReference type="Pfam" id="PF22697">
    <property type="entry name" value="SOS1_NGEF_PH"/>
    <property type="match status" value="1"/>
</dbReference>
<dbReference type="InterPro" id="IPR035899">
    <property type="entry name" value="DBL_dom_sf"/>
</dbReference>
<feature type="compositionally biased region" description="Polar residues" evidence="1">
    <location>
        <begin position="1084"/>
        <end position="1093"/>
    </location>
</feature>
<gene>
    <name evidence="4" type="ORF">PHET_02517</name>
</gene>
<dbReference type="SUPFAM" id="SSF48065">
    <property type="entry name" value="DBL homology domain (DH-domain)"/>
    <property type="match status" value="1"/>
</dbReference>
<keyword evidence="5" id="KW-1185">Reference proteome</keyword>
<dbReference type="EMBL" id="LUCH01000946">
    <property type="protein sequence ID" value="KAF5403976.1"/>
    <property type="molecule type" value="Genomic_DNA"/>
</dbReference>
<dbReference type="InterPro" id="IPR011993">
    <property type="entry name" value="PH-like_dom_sf"/>
</dbReference>
<evidence type="ECO:0000256" key="1">
    <source>
        <dbReference type="SAM" id="MobiDB-lite"/>
    </source>
</evidence>
<feature type="compositionally biased region" description="Polar residues" evidence="1">
    <location>
        <begin position="920"/>
        <end position="944"/>
    </location>
</feature>
<feature type="compositionally biased region" description="Low complexity" evidence="1">
    <location>
        <begin position="664"/>
        <end position="673"/>
    </location>
</feature>
<dbReference type="Gene3D" id="2.30.29.30">
    <property type="entry name" value="Pleckstrin-homology domain (PH domain)/Phosphotyrosine-binding domain (PTB)"/>
    <property type="match status" value="1"/>
</dbReference>
<feature type="compositionally biased region" description="Polar residues" evidence="1">
    <location>
        <begin position="973"/>
        <end position="986"/>
    </location>
</feature>
<dbReference type="PANTHER" id="PTHR45924">
    <property type="entry name" value="FI17866P1"/>
    <property type="match status" value="1"/>
</dbReference>
<dbReference type="InterPro" id="IPR000219">
    <property type="entry name" value="DH_dom"/>
</dbReference>
<proteinExistence type="predicted"/>
<organism evidence="4 5">
    <name type="scientific">Paragonimus heterotremus</name>
    <dbReference type="NCBI Taxonomy" id="100268"/>
    <lineage>
        <taxon>Eukaryota</taxon>
        <taxon>Metazoa</taxon>
        <taxon>Spiralia</taxon>
        <taxon>Lophotrochozoa</taxon>
        <taxon>Platyhelminthes</taxon>
        <taxon>Trematoda</taxon>
        <taxon>Digenea</taxon>
        <taxon>Plagiorchiida</taxon>
        <taxon>Troglotremata</taxon>
        <taxon>Troglotrematidae</taxon>
        <taxon>Paragonimus</taxon>
    </lineage>
</organism>
<dbReference type="AlphaFoldDB" id="A0A8J4T1R3"/>
<dbReference type="InterPro" id="IPR001849">
    <property type="entry name" value="PH_domain"/>
</dbReference>
<dbReference type="PROSITE" id="PS50010">
    <property type="entry name" value="DH_2"/>
    <property type="match status" value="1"/>
</dbReference>
<feature type="region of interest" description="Disordered" evidence="1">
    <location>
        <begin position="1"/>
        <end position="57"/>
    </location>
</feature>
<feature type="domain" description="DH" evidence="3">
    <location>
        <begin position="71"/>
        <end position="279"/>
    </location>
</feature>
<reference evidence="4" key="1">
    <citation type="submission" date="2019-05" db="EMBL/GenBank/DDBJ databases">
        <title>Annotation for the trematode Paragonimus heterotremus.</title>
        <authorList>
            <person name="Choi Y.-J."/>
        </authorList>
    </citation>
    <scope>NUCLEOTIDE SEQUENCE</scope>
    <source>
        <strain evidence="4">LC</strain>
    </source>
</reference>
<dbReference type="Proteomes" id="UP000748531">
    <property type="component" value="Unassembled WGS sequence"/>
</dbReference>
<dbReference type="Pfam" id="PF00621">
    <property type="entry name" value="RhoGEF"/>
    <property type="match status" value="1"/>
</dbReference>
<dbReference type="SUPFAM" id="SSF50729">
    <property type="entry name" value="PH domain-like"/>
    <property type="match status" value="1"/>
</dbReference>
<dbReference type="InterPro" id="IPR055251">
    <property type="entry name" value="SOS1_NGEF_PH"/>
</dbReference>
<feature type="region of interest" description="Disordered" evidence="1">
    <location>
        <begin position="780"/>
        <end position="862"/>
    </location>
</feature>
<feature type="compositionally biased region" description="Polar residues" evidence="1">
    <location>
        <begin position="882"/>
        <end position="902"/>
    </location>
</feature>
<feature type="compositionally biased region" description="Polar residues" evidence="1">
    <location>
        <begin position="26"/>
        <end position="39"/>
    </location>
</feature>
<name>A0A8J4T1R3_9TREM</name>
<feature type="region of interest" description="Disordered" evidence="1">
    <location>
        <begin position="1073"/>
        <end position="1098"/>
    </location>
</feature>
<feature type="region of interest" description="Disordered" evidence="1">
    <location>
        <begin position="966"/>
        <end position="1017"/>
    </location>
</feature>
<feature type="compositionally biased region" description="Basic and acidic residues" evidence="1">
    <location>
        <begin position="834"/>
        <end position="845"/>
    </location>
</feature>
<dbReference type="GO" id="GO:0031267">
    <property type="term" value="F:small GTPase binding"/>
    <property type="evidence" value="ECO:0007669"/>
    <property type="project" value="TreeGrafter"/>
</dbReference>
<accession>A0A8J4T1R3</accession>
<protein>
    <recommendedName>
        <fullName evidence="6">DH domain-containing protein</fullName>
    </recommendedName>
</protein>
<dbReference type="PROSITE" id="PS50003">
    <property type="entry name" value="PH_DOMAIN"/>
    <property type="match status" value="1"/>
</dbReference>
<dbReference type="CDD" id="cd00160">
    <property type="entry name" value="RhoGEF"/>
    <property type="match status" value="1"/>
</dbReference>
<feature type="compositionally biased region" description="Basic residues" evidence="1">
    <location>
        <begin position="903"/>
        <end position="914"/>
    </location>
</feature>
<evidence type="ECO:0000259" key="3">
    <source>
        <dbReference type="PROSITE" id="PS50010"/>
    </source>
</evidence>
<feature type="region of interest" description="Disordered" evidence="1">
    <location>
        <begin position="650"/>
        <end position="705"/>
    </location>
</feature>
<feature type="region of interest" description="Disordered" evidence="1">
    <location>
        <begin position="877"/>
        <end position="954"/>
    </location>
</feature>
<feature type="compositionally biased region" description="Polar residues" evidence="1">
    <location>
        <begin position="791"/>
        <end position="816"/>
    </location>
</feature>